<evidence type="ECO:0000256" key="6">
    <source>
        <dbReference type="ARBA" id="ARBA00022989"/>
    </source>
</evidence>
<feature type="transmembrane region" description="Helical" evidence="8">
    <location>
        <begin position="304"/>
        <end position="321"/>
    </location>
</feature>
<dbReference type="KEGG" id="vhl:BME96_00135"/>
<dbReference type="SUPFAM" id="SSF118215">
    <property type="entry name" value="Proton glutamate symport protein"/>
    <property type="match status" value="1"/>
</dbReference>
<dbReference type="AlphaFoldDB" id="A0AAC9ITM5"/>
<dbReference type="FunFam" id="1.10.3860.10:FF:000001">
    <property type="entry name" value="C4-dicarboxylate transport protein"/>
    <property type="match status" value="1"/>
</dbReference>
<gene>
    <name evidence="9" type="ORF">BME96_00135</name>
    <name evidence="10" type="ORF">IC602_06640</name>
</gene>
<keyword evidence="5" id="KW-0769">Symport</keyword>
<dbReference type="GO" id="GO:0005886">
    <property type="term" value="C:plasma membrane"/>
    <property type="evidence" value="ECO:0007669"/>
    <property type="project" value="UniProtKB-SubCell"/>
</dbReference>
<evidence type="ECO:0000313" key="9">
    <source>
        <dbReference type="EMBL" id="APC46711.1"/>
    </source>
</evidence>
<keyword evidence="7 8" id="KW-0472">Membrane</keyword>
<dbReference type="PANTHER" id="PTHR42865">
    <property type="entry name" value="PROTON/GLUTAMATE-ASPARTATE SYMPORTER"/>
    <property type="match status" value="1"/>
</dbReference>
<comment type="subcellular location">
    <subcellularLocation>
        <location evidence="1">Cell membrane</location>
        <topology evidence="1">Multi-pass membrane protein</topology>
    </subcellularLocation>
</comment>
<dbReference type="Proteomes" id="UP000182945">
    <property type="component" value="Chromosome"/>
</dbReference>
<dbReference type="InterPro" id="IPR036458">
    <property type="entry name" value="Na:dicarbo_symporter_sf"/>
</dbReference>
<dbReference type="PRINTS" id="PR00173">
    <property type="entry name" value="EDTRNSPORT"/>
</dbReference>
<dbReference type="Proteomes" id="UP000621631">
    <property type="component" value="Unassembled WGS sequence"/>
</dbReference>
<dbReference type="InterPro" id="IPR001991">
    <property type="entry name" value="Na-dicarboxylate_symporter"/>
</dbReference>
<dbReference type="GO" id="GO:0015293">
    <property type="term" value="F:symporter activity"/>
    <property type="evidence" value="ECO:0007669"/>
    <property type="project" value="UniProtKB-KW"/>
</dbReference>
<feature type="transmembrane region" description="Helical" evidence="8">
    <location>
        <begin position="146"/>
        <end position="168"/>
    </location>
</feature>
<evidence type="ECO:0000313" key="10">
    <source>
        <dbReference type="EMBL" id="MBD1222280.1"/>
    </source>
</evidence>
<feature type="transmembrane region" description="Helical" evidence="8">
    <location>
        <begin position="180"/>
        <end position="204"/>
    </location>
</feature>
<keyword evidence="2" id="KW-0813">Transport</keyword>
<dbReference type="Pfam" id="PF00375">
    <property type="entry name" value="SDF"/>
    <property type="match status" value="1"/>
</dbReference>
<evidence type="ECO:0000256" key="4">
    <source>
        <dbReference type="ARBA" id="ARBA00022692"/>
    </source>
</evidence>
<evidence type="ECO:0000313" key="11">
    <source>
        <dbReference type="Proteomes" id="UP000182945"/>
    </source>
</evidence>
<protein>
    <submittedName>
        <fullName evidence="9">Dicarboxylate/amino acid:cation symporter</fullName>
    </submittedName>
</protein>
<feature type="transmembrane region" description="Helical" evidence="8">
    <location>
        <begin position="216"/>
        <end position="238"/>
    </location>
</feature>
<proteinExistence type="predicted"/>
<keyword evidence="4 8" id="KW-0812">Transmembrane</keyword>
<feature type="transmembrane region" description="Helical" evidence="8">
    <location>
        <begin position="327"/>
        <end position="352"/>
    </location>
</feature>
<keyword evidence="6 8" id="KW-1133">Transmembrane helix</keyword>
<keyword evidence="3" id="KW-1003">Cell membrane</keyword>
<evidence type="ECO:0000256" key="3">
    <source>
        <dbReference type="ARBA" id="ARBA00022475"/>
    </source>
</evidence>
<feature type="transmembrane region" description="Helical" evidence="8">
    <location>
        <begin position="43"/>
        <end position="68"/>
    </location>
</feature>
<reference evidence="9 11" key="1">
    <citation type="submission" date="2016-11" db="EMBL/GenBank/DDBJ databases">
        <title>Complete genome sequencing of Virgibacillus halodenitrificans PDB-F2.</title>
        <authorList>
            <person name="Sun Z."/>
            <person name="Zhou Y."/>
            <person name="Li H."/>
        </authorList>
    </citation>
    <scope>NUCLEOTIDE SEQUENCE [LARGE SCALE GENOMIC DNA]</scope>
    <source>
        <strain evidence="9 11">PDB-F2</strain>
    </source>
</reference>
<dbReference type="GeneID" id="71512786"/>
<evidence type="ECO:0000313" key="12">
    <source>
        <dbReference type="Proteomes" id="UP000621631"/>
    </source>
</evidence>
<evidence type="ECO:0000256" key="7">
    <source>
        <dbReference type="ARBA" id="ARBA00023136"/>
    </source>
</evidence>
<dbReference type="EMBL" id="CP017962">
    <property type="protein sequence ID" value="APC46711.1"/>
    <property type="molecule type" value="Genomic_DNA"/>
</dbReference>
<evidence type="ECO:0000256" key="2">
    <source>
        <dbReference type="ARBA" id="ARBA00022448"/>
    </source>
</evidence>
<keyword evidence="12" id="KW-1185">Reference proteome</keyword>
<evidence type="ECO:0000256" key="5">
    <source>
        <dbReference type="ARBA" id="ARBA00022847"/>
    </source>
</evidence>
<name>A0AAC9ITM5_VIRHA</name>
<sequence length="411" mass="43181">MSLTKKILIALALGVIVGIGLSFSSPDLFHGVNKYALEPVGQIFLNLIMMIVVPIVFVSIVLGTAGLGDPAKLGRIGMQTIVFYLVTTAIALSIGLGVGYLLEPGKAGVFDTSNADYSAESPPPIMETLVNIIPSNPLEAMTSGDMLQIIAFAIFIGVALAVLGEKTAGIYRLFEQANDILIFLVNGIMRTAPYGAFALIASAIGDAGLDALGSMFMYMVAVILSLIIHGAVTYSLAIKGIGKASPLKFYKEFFPAMSVAFSTSSSSATLPVSMKMAQERLGVKKSISSFVQPLGATINMDGTAIMQAVATVFIAQVYAISLGFNDILMIILTATLASIGTAGVPGVGLIMLSMVLKQIGLPVEGIALIIGVDRLLDMLRTSLNITGDATCAYIISEHDKRIESKKSKSKI</sequence>
<dbReference type="Gene3D" id="1.10.3860.10">
    <property type="entry name" value="Sodium:dicarboxylate symporter"/>
    <property type="match status" value="1"/>
</dbReference>
<dbReference type="EMBL" id="JACWEZ010000003">
    <property type="protein sequence ID" value="MBD1222280.1"/>
    <property type="molecule type" value="Genomic_DNA"/>
</dbReference>
<feature type="transmembrane region" description="Helical" evidence="8">
    <location>
        <begin position="80"/>
        <end position="102"/>
    </location>
</feature>
<evidence type="ECO:0000256" key="1">
    <source>
        <dbReference type="ARBA" id="ARBA00004651"/>
    </source>
</evidence>
<dbReference type="GO" id="GO:0006835">
    <property type="term" value="P:dicarboxylic acid transport"/>
    <property type="evidence" value="ECO:0007669"/>
    <property type="project" value="TreeGrafter"/>
</dbReference>
<dbReference type="PANTHER" id="PTHR42865:SF7">
    <property type="entry name" value="PROTON_GLUTAMATE-ASPARTATE SYMPORTER"/>
    <property type="match status" value="1"/>
</dbReference>
<dbReference type="RefSeq" id="WP_019377795.1">
    <property type="nucleotide sequence ID" value="NZ_CP017962.1"/>
</dbReference>
<evidence type="ECO:0000256" key="8">
    <source>
        <dbReference type="SAM" id="Phobius"/>
    </source>
</evidence>
<accession>A0AAC9ITM5</accession>
<organism evidence="9 11">
    <name type="scientific">Virgibacillus halodenitrificans</name>
    <name type="common">Bacillus halodenitrificans</name>
    <dbReference type="NCBI Taxonomy" id="1482"/>
    <lineage>
        <taxon>Bacteria</taxon>
        <taxon>Bacillati</taxon>
        <taxon>Bacillota</taxon>
        <taxon>Bacilli</taxon>
        <taxon>Bacillales</taxon>
        <taxon>Bacillaceae</taxon>
        <taxon>Virgibacillus</taxon>
    </lineage>
</organism>
<reference evidence="10 12" key="2">
    <citation type="submission" date="2020-09" db="EMBL/GenBank/DDBJ databases">
        <title>Draft Genome Sequences of Oil-Oxidizing Bacteria Halomonas titanicae, Marinobacter lutaoensis, and Virgibacillus halodenitrificans Isolated from Highly Saline Environments.</title>
        <authorList>
            <person name="Grouzdev D.S."/>
            <person name="Sokolova D.S."/>
            <person name="Semenova E.M."/>
            <person name="Borzenkov I.A."/>
            <person name="Bidzhieva S.K."/>
            <person name="Poltaraus A.B."/>
            <person name="Nazina T.N."/>
        </authorList>
    </citation>
    <scope>NUCLEOTIDE SEQUENCE [LARGE SCALE GENOMIC DNA]</scope>
    <source>
        <strain evidence="10 12">VKM B-3472D</strain>
    </source>
</reference>